<reference evidence="5" key="2">
    <citation type="journal article" date="2021" name="Sci. Data">
        <title>Chromosome-scale genome sequencing, assembly and annotation of six genomes from subfamily Leishmaniinae.</title>
        <authorList>
            <person name="Almutairi H."/>
            <person name="Urbaniak M.D."/>
            <person name="Bates M.D."/>
            <person name="Jariyapan N."/>
            <person name="Kwakye-Nuako G."/>
            <person name="Thomaz Soccol V."/>
            <person name="Al-Salem W.S."/>
            <person name="Dillon R.J."/>
            <person name="Bates P.A."/>
            <person name="Gatherer D."/>
        </authorList>
    </citation>
    <scope>NUCLEOTIDE SEQUENCE [LARGE SCALE GENOMIC DNA]</scope>
</reference>
<feature type="domain" description="Calpain catalytic" evidence="3">
    <location>
        <begin position="272"/>
        <end position="813"/>
    </location>
</feature>
<dbReference type="GO" id="GO:0006508">
    <property type="term" value="P:proteolysis"/>
    <property type="evidence" value="ECO:0007669"/>
    <property type="project" value="InterPro"/>
</dbReference>
<dbReference type="InterPro" id="IPR036213">
    <property type="entry name" value="Calpain_III_sf"/>
</dbReference>
<proteinExistence type="predicted"/>
<dbReference type="PANTHER" id="PTHR10183">
    <property type="entry name" value="CALPAIN"/>
    <property type="match status" value="1"/>
</dbReference>
<dbReference type="InterPro" id="IPR022684">
    <property type="entry name" value="Calpain_cysteine_protease"/>
</dbReference>
<dbReference type="SUPFAM" id="SSF49758">
    <property type="entry name" value="Calpain large subunit, middle domain (domain III)"/>
    <property type="match status" value="1"/>
</dbReference>
<name>A0A836H9X1_9TRYP</name>
<sequence length="1365" mass="148771">MSYYVGYSQREIYKKRCRELGCACNSAVVQLLSDVPDDVASLTSLDLSRNFIGRKGILPLLDVIEGAGQLRSLDLRDQQLGNDVVEVICARLRGHPSLLKLNLSNNPITLAVSSALLDLVKENSVLQYVLLQQTFVRSSMVTAIEVQLEKNRALARAASTVLPKTDSPSSRLAVLTSPAAATCAVDEESGVPGRERAGLCTPAGSGTSAAASLLSRGNSTLTTAGGTELRQRSPAHELQHVFRFYMHAVADVLFDVDPTKDLWTWCEARKYVFDDAQFSSHDDYLHGMARHTYGIAGWRRIGELYPDATLFGWEGTTTSSNATAQQGELGSGGCGLQRTCGDSIESATRVAVAAVGGSGGSRGAAYSLATSVFQQLPIDVSEGFTWAFTAVMASVKKMESLHALLCASATGLPDGGMRVQRGIACPGVYTMRIFVEGQWRYLLADDFLPVDKYGRLIFTKPSMDGKAFWPCILEKMLAKLYGGYHALDSNFDKHHAGIDGPNIRKPIPRLRRPQPNLQRATGGGADAHGDTEAHGGSNGVGWDAVPEDLLICEEVAKNCGRVMSRLTGGLYDSFQLHPVEAAPTTKVFEVLHRFLGVPVRDADVRGGDSAAEGSRRTASVKRPYLGGRSISVDAPDGASAVSSCSTAAVAFSRDASRTFSGIHPYCGYEIVRVCHTSGVRLLELRNPWCGREKWTGDWADDSPLWKKHPEVAEMVLTRGRSGPRSQSGGSCLLQRSDMALPLVHTSLRRSLPTSLSETRGSLPSATLPGPRGSLLSSAGNTAAERPHLPKFTFWISYTDFLRNFEWVHTCRVFGDEFYRWDVHGAWTRNSAGGNAREPSWHTNPHYRLSFPYRATVYVQLTRRDARLRGTRSALPEHEDGVGGVGLQLLRDTHYPLHCPASSREYAASSTNISSSIDSVDGIAGGNHREGNNKNEARGSRYRGPTDRGCGCAFASVLFSDVRRSGDHMSLEIVLDAGAQYWLVPTTCAPRVLDEFDLALISTSPLMMQEAQESQYWDQRTTAPEQLCSASSNVQQAGHTEGEVAIIFDSNARISAEENFPLPNGKQQRTSHLAHDSVKPSSESVSVTLSGAPCRVVIAAAMDLAATYRDMVNRDASEACEKLPLPEEDITSAPTLQLAIVPGEVDAERRPTRTIGEIDPHAAHSYVLDRHTVLETVIIPASPSSVEYFTVICFVLPAGARAHVHYRVWCSAPLLEVMHMPLWSRQEVELCWNEEKGSGSYFEGAGHPQVELSQLRPFQRFAISLRMVEYDTIESAIMLTVVRNDGQRGESITGRLAHRNVWSQSAFIKGTYVQCSFDVDEHPPESLIIIPCLQPTGSKGKCMLTISSDSADYCSYPLRAATAYAL</sequence>
<reference evidence="5" key="1">
    <citation type="journal article" date="2021" name="Microbiol. Resour. Announc.">
        <title>LGAAP: Leishmaniinae Genome Assembly and Annotation Pipeline.</title>
        <authorList>
            <person name="Almutairi H."/>
            <person name="Urbaniak M.D."/>
            <person name="Bates M.D."/>
            <person name="Jariyapan N."/>
            <person name="Kwakye-Nuako G."/>
            <person name="Thomaz-Soccol V."/>
            <person name="Al-Salem W.S."/>
            <person name="Dillon R.J."/>
            <person name="Bates P.A."/>
            <person name="Gatherer D."/>
        </authorList>
    </citation>
    <scope>NUCLEOTIDE SEQUENCE [LARGE SCALE GENOMIC DNA]</scope>
</reference>
<feature type="region of interest" description="Disordered" evidence="2">
    <location>
        <begin position="918"/>
        <end position="941"/>
    </location>
</feature>
<dbReference type="SMART" id="SM00230">
    <property type="entry name" value="CysPc"/>
    <property type="match status" value="1"/>
</dbReference>
<comment type="caution">
    <text evidence="1">Lacks conserved residue(s) required for the propagation of feature annotation.</text>
</comment>
<dbReference type="SUPFAM" id="SSF54001">
    <property type="entry name" value="Cysteine proteinases"/>
    <property type="match status" value="1"/>
</dbReference>
<dbReference type="SUPFAM" id="SSF52047">
    <property type="entry name" value="RNI-like"/>
    <property type="match status" value="1"/>
</dbReference>
<evidence type="ECO:0000259" key="3">
    <source>
        <dbReference type="PROSITE" id="PS50203"/>
    </source>
</evidence>
<dbReference type="EMBL" id="JAFHLR010000030">
    <property type="protein sequence ID" value="KAG5472798.1"/>
    <property type="molecule type" value="Genomic_DNA"/>
</dbReference>
<accession>A0A836H9X1</accession>
<feature type="region of interest" description="Disordered" evidence="2">
    <location>
        <begin position="502"/>
        <end position="536"/>
    </location>
</feature>
<evidence type="ECO:0000313" key="4">
    <source>
        <dbReference type="EMBL" id="KAG5472798.1"/>
    </source>
</evidence>
<dbReference type="SMR" id="A0A836H9X1"/>
<dbReference type="PROSITE" id="PS50203">
    <property type="entry name" value="CALPAIN_CAT"/>
    <property type="match status" value="1"/>
</dbReference>
<dbReference type="InterPro" id="IPR001300">
    <property type="entry name" value="Peptidase_C2_calpain_cat"/>
</dbReference>
<organism evidence="4 5">
    <name type="scientific">Leishmania orientalis</name>
    <dbReference type="NCBI Taxonomy" id="2249476"/>
    <lineage>
        <taxon>Eukaryota</taxon>
        <taxon>Discoba</taxon>
        <taxon>Euglenozoa</taxon>
        <taxon>Kinetoplastea</taxon>
        <taxon>Metakinetoplastina</taxon>
        <taxon>Trypanosomatida</taxon>
        <taxon>Trypanosomatidae</taxon>
        <taxon>Leishmaniinae</taxon>
        <taxon>Leishmania</taxon>
    </lineage>
</organism>
<comment type="caution">
    <text evidence="4">The sequence shown here is derived from an EMBL/GenBank/DDBJ whole genome shotgun (WGS) entry which is preliminary data.</text>
</comment>
<dbReference type="Gene3D" id="2.60.120.380">
    <property type="match status" value="1"/>
</dbReference>
<dbReference type="Proteomes" id="UP000674143">
    <property type="component" value="Unassembled WGS sequence"/>
</dbReference>
<evidence type="ECO:0000256" key="2">
    <source>
        <dbReference type="SAM" id="MobiDB-lite"/>
    </source>
</evidence>
<dbReference type="Pfam" id="PF00648">
    <property type="entry name" value="Peptidase_C2"/>
    <property type="match status" value="2"/>
</dbReference>
<evidence type="ECO:0000256" key="1">
    <source>
        <dbReference type="PROSITE-ProRule" id="PRU00239"/>
    </source>
</evidence>
<dbReference type="Gene3D" id="3.90.70.10">
    <property type="entry name" value="Cysteine proteinases"/>
    <property type="match status" value="1"/>
</dbReference>
<dbReference type="GeneID" id="92358091"/>
<dbReference type="KEGG" id="loi:92358091"/>
<feature type="region of interest" description="Disordered" evidence="2">
    <location>
        <begin position="751"/>
        <end position="780"/>
    </location>
</feature>
<dbReference type="RefSeq" id="XP_067061194.1">
    <property type="nucleotide sequence ID" value="XM_067204157.1"/>
</dbReference>
<dbReference type="GO" id="GO:0004198">
    <property type="term" value="F:calcium-dependent cysteine-type endopeptidase activity"/>
    <property type="evidence" value="ECO:0007669"/>
    <property type="project" value="InterPro"/>
</dbReference>
<dbReference type="InterPro" id="IPR038765">
    <property type="entry name" value="Papain-like_cys_pep_sf"/>
</dbReference>
<dbReference type="PANTHER" id="PTHR10183:SF423">
    <property type="entry name" value="LEUCINE-RICH REPEAT PROTEIN (LRRP)"/>
    <property type="match status" value="1"/>
</dbReference>
<evidence type="ECO:0000313" key="5">
    <source>
        <dbReference type="Proteomes" id="UP000674143"/>
    </source>
</evidence>
<dbReference type="InterPro" id="IPR032675">
    <property type="entry name" value="LRR_dom_sf"/>
</dbReference>
<gene>
    <name evidence="4" type="ORF">LSCM4_02121</name>
</gene>
<dbReference type="Gene3D" id="3.80.10.10">
    <property type="entry name" value="Ribonuclease Inhibitor"/>
    <property type="match status" value="1"/>
</dbReference>
<protein>
    <recommendedName>
        <fullName evidence="3">Calpain catalytic domain-containing protein</fullName>
    </recommendedName>
</protein>
<dbReference type="SMART" id="SM00368">
    <property type="entry name" value="LRR_RI"/>
    <property type="match status" value="3"/>
</dbReference>
<feature type="compositionally biased region" description="Basic and acidic residues" evidence="2">
    <location>
        <begin position="926"/>
        <end position="938"/>
    </location>
</feature>
<keyword evidence="5" id="KW-1185">Reference proteome</keyword>